<evidence type="ECO:0000313" key="2">
    <source>
        <dbReference type="Proteomes" id="UP000315471"/>
    </source>
</evidence>
<accession>A0A5C6DDP0</accession>
<organism evidence="1 2">
    <name type="scientific">Novipirellula aureliae</name>
    <dbReference type="NCBI Taxonomy" id="2527966"/>
    <lineage>
        <taxon>Bacteria</taxon>
        <taxon>Pseudomonadati</taxon>
        <taxon>Planctomycetota</taxon>
        <taxon>Planctomycetia</taxon>
        <taxon>Pirellulales</taxon>
        <taxon>Pirellulaceae</taxon>
        <taxon>Novipirellula</taxon>
    </lineage>
</organism>
<proteinExistence type="predicted"/>
<reference evidence="1 2" key="1">
    <citation type="submission" date="2019-02" db="EMBL/GenBank/DDBJ databases">
        <title>Deep-cultivation of Planctomycetes and their phenomic and genomic characterization uncovers novel biology.</title>
        <authorList>
            <person name="Wiegand S."/>
            <person name="Jogler M."/>
            <person name="Boedeker C."/>
            <person name="Pinto D."/>
            <person name="Vollmers J."/>
            <person name="Rivas-Marin E."/>
            <person name="Kohn T."/>
            <person name="Peeters S.H."/>
            <person name="Heuer A."/>
            <person name="Rast P."/>
            <person name="Oberbeckmann S."/>
            <person name="Bunk B."/>
            <person name="Jeske O."/>
            <person name="Meyerdierks A."/>
            <person name="Storesund J.E."/>
            <person name="Kallscheuer N."/>
            <person name="Luecker S."/>
            <person name="Lage O.M."/>
            <person name="Pohl T."/>
            <person name="Merkel B.J."/>
            <person name="Hornburger P."/>
            <person name="Mueller R.-W."/>
            <person name="Bruemmer F."/>
            <person name="Labrenz M."/>
            <person name="Spormann A.M."/>
            <person name="Op Den Camp H."/>
            <person name="Overmann J."/>
            <person name="Amann R."/>
            <person name="Jetten M.S.M."/>
            <person name="Mascher T."/>
            <person name="Medema M.H."/>
            <person name="Devos D.P."/>
            <person name="Kaster A.-K."/>
            <person name="Ovreas L."/>
            <person name="Rohde M."/>
            <person name="Galperin M.Y."/>
            <person name="Jogler C."/>
        </authorList>
    </citation>
    <scope>NUCLEOTIDE SEQUENCE [LARGE SCALE GENOMIC DNA]</scope>
    <source>
        <strain evidence="1 2">Q31b</strain>
    </source>
</reference>
<evidence type="ECO:0000313" key="1">
    <source>
        <dbReference type="EMBL" id="TWU35363.1"/>
    </source>
</evidence>
<name>A0A5C6DDP0_9BACT</name>
<dbReference type="AlphaFoldDB" id="A0A5C6DDP0"/>
<comment type="caution">
    <text evidence="1">The sequence shown here is derived from an EMBL/GenBank/DDBJ whole genome shotgun (WGS) entry which is preliminary data.</text>
</comment>
<sequence>MRLLPFLKRLPNPTNRFYLVHIMRCAIVLTIAQWDNPHNRRAIVMRRAVVLTIARYHQRANLDYRSLDGLAMAKAL</sequence>
<dbReference type="Proteomes" id="UP000315471">
    <property type="component" value="Unassembled WGS sequence"/>
</dbReference>
<protein>
    <submittedName>
        <fullName evidence="1">Uncharacterized protein</fullName>
    </submittedName>
</protein>
<gene>
    <name evidence="1" type="ORF">Q31b_54590</name>
</gene>
<dbReference type="EMBL" id="SJPY01000010">
    <property type="protein sequence ID" value="TWU35363.1"/>
    <property type="molecule type" value="Genomic_DNA"/>
</dbReference>
<keyword evidence="2" id="KW-1185">Reference proteome</keyword>